<comment type="caution">
    <text evidence="1">The sequence shown here is derived from an EMBL/GenBank/DDBJ whole genome shotgun (WGS) entry which is preliminary data.</text>
</comment>
<dbReference type="AlphaFoldDB" id="A0AAE1RSZ2"/>
<dbReference type="EMBL" id="JAVYJV010000012">
    <property type="protein sequence ID" value="KAK4357313.1"/>
    <property type="molecule type" value="Genomic_DNA"/>
</dbReference>
<protein>
    <submittedName>
        <fullName evidence="1">Uncharacterized protein</fullName>
    </submittedName>
</protein>
<sequence>MKIPGADIWPALPTKGVSAISPIGTSVVMVAQTPTTSGLGKVSQVSVTKSGSPMVNTTGTDGAKGSKTVVKSGMKNLRQKEFQGVDERVENARRKLTDIQLLIADGKHQGLIVNSIRQSIQSLHGTTVISLLQPIPETYDLVDDIEVSIAENRNEEPDN</sequence>
<dbReference type="Proteomes" id="UP001291623">
    <property type="component" value="Unassembled WGS sequence"/>
</dbReference>
<keyword evidence="2" id="KW-1185">Reference proteome</keyword>
<organism evidence="1 2">
    <name type="scientific">Anisodus tanguticus</name>
    <dbReference type="NCBI Taxonomy" id="243964"/>
    <lineage>
        <taxon>Eukaryota</taxon>
        <taxon>Viridiplantae</taxon>
        <taxon>Streptophyta</taxon>
        <taxon>Embryophyta</taxon>
        <taxon>Tracheophyta</taxon>
        <taxon>Spermatophyta</taxon>
        <taxon>Magnoliopsida</taxon>
        <taxon>eudicotyledons</taxon>
        <taxon>Gunneridae</taxon>
        <taxon>Pentapetalae</taxon>
        <taxon>asterids</taxon>
        <taxon>lamiids</taxon>
        <taxon>Solanales</taxon>
        <taxon>Solanaceae</taxon>
        <taxon>Solanoideae</taxon>
        <taxon>Hyoscyameae</taxon>
        <taxon>Anisodus</taxon>
    </lineage>
</organism>
<name>A0AAE1RSZ2_9SOLA</name>
<reference evidence="1" key="1">
    <citation type="submission" date="2023-12" db="EMBL/GenBank/DDBJ databases">
        <title>Genome assembly of Anisodus tanguticus.</title>
        <authorList>
            <person name="Wang Y.-J."/>
        </authorList>
    </citation>
    <scope>NUCLEOTIDE SEQUENCE</scope>
    <source>
        <strain evidence="1">KB-2021</strain>
        <tissue evidence="1">Leaf</tissue>
    </source>
</reference>
<gene>
    <name evidence="1" type="ORF">RND71_022923</name>
</gene>
<proteinExistence type="predicted"/>
<evidence type="ECO:0000313" key="1">
    <source>
        <dbReference type="EMBL" id="KAK4357313.1"/>
    </source>
</evidence>
<accession>A0AAE1RSZ2</accession>
<evidence type="ECO:0000313" key="2">
    <source>
        <dbReference type="Proteomes" id="UP001291623"/>
    </source>
</evidence>